<feature type="domain" description="Fumarylacetoacetase-like C-terminal" evidence="16">
    <location>
        <begin position="135"/>
        <end position="419"/>
    </location>
</feature>
<dbReference type="FunFam" id="3.90.850.10:FF:000004">
    <property type="entry name" value="Fumarylacetoacetase"/>
    <property type="match status" value="1"/>
</dbReference>
<organism evidence="18 19">
    <name type="scientific">Tieghemiomyces parasiticus</name>
    <dbReference type="NCBI Taxonomy" id="78921"/>
    <lineage>
        <taxon>Eukaryota</taxon>
        <taxon>Fungi</taxon>
        <taxon>Fungi incertae sedis</taxon>
        <taxon>Zoopagomycota</taxon>
        <taxon>Kickxellomycotina</taxon>
        <taxon>Dimargaritomycetes</taxon>
        <taxon>Dimargaritales</taxon>
        <taxon>Dimargaritaceae</taxon>
        <taxon>Tieghemiomyces</taxon>
    </lineage>
</organism>
<comment type="cofactor">
    <cofactor evidence="15">
        <name>Mg(2+)</name>
        <dbReference type="ChEBI" id="CHEBI:18420"/>
    </cofactor>
    <cofactor evidence="15">
        <name>Ca(2+)</name>
        <dbReference type="ChEBI" id="CHEBI:29108"/>
    </cofactor>
</comment>
<evidence type="ECO:0000256" key="14">
    <source>
        <dbReference type="PIRSR" id="PIRSR605959-3"/>
    </source>
</evidence>
<protein>
    <recommendedName>
        <fullName evidence="5 15">Fumarylacetoacetase</fullName>
        <ecNumber evidence="4 15">3.7.1.2</ecNumber>
    </recommendedName>
    <alternativeName>
        <fullName evidence="15">Fumarylacetoacetate hydrolase</fullName>
    </alternativeName>
</protein>
<dbReference type="InterPro" id="IPR036462">
    <property type="entry name" value="Fumarylacetoacetase_N_sf"/>
</dbReference>
<dbReference type="EMBL" id="JANBPT010000947">
    <property type="protein sequence ID" value="KAJ1911297.1"/>
    <property type="molecule type" value="Genomic_DNA"/>
</dbReference>
<evidence type="ECO:0000256" key="5">
    <source>
        <dbReference type="ARBA" id="ARBA00014741"/>
    </source>
</evidence>
<evidence type="ECO:0000256" key="10">
    <source>
        <dbReference type="ARBA" id="ARBA00022878"/>
    </source>
</evidence>
<dbReference type="NCBIfam" id="TIGR01266">
    <property type="entry name" value="fum_ac_acetase"/>
    <property type="match status" value="1"/>
</dbReference>
<dbReference type="EC" id="3.7.1.2" evidence="4 15"/>
<dbReference type="GO" id="GO:0006559">
    <property type="term" value="P:L-phenylalanine catabolic process"/>
    <property type="evidence" value="ECO:0007669"/>
    <property type="project" value="UniProtKB-UniRule"/>
</dbReference>
<dbReference type="InterPro" id="IPR005959">
    <property type="entry name" value="Fumarylacetoacetase"/>
</dbReference>
<keyword evidence="8 14" id="KW-0106">Calcium</keyword>
<gene>
    <name evidence="18" type="ORF">IWQ60_010207</name>
</gene>
<dbReference type="FunFam" id="2.30.30.230:FF:000001">
    <property type="entry name" value="Fumarylacetoacetase"/>
    <property type="match status" value="1"/>
</dbReference>
<feature type="binding site" evidence="14">
    <location>
        <position position="137"/>
    </location>
    <ligand>
        <name>Ca(2+)</name>
        <dbReference type="ChEBI" id="CHEBI:29108"/>
    </ligand>
</feature>
<evidence type="ECO:0000256" key="12">
    <source>
        <dbReference type="PIRSR" id="PIRSR605959-1"/>
    </source>
</evidence>
<dbReference type="SUPFAM" id="SSF56529">
    <property type="entry name" value="FAH"/>
    <property type="match status" value="1"/>
</dbReference>
<dbReference type="Pfam" id="PF01557">
    <property type="entry name" value="FAA_hydrolase"/>
    <property type="match status" value="1"/>
</dbReference>
<reference evidence="18" key="1">
    <citation type="submission" date="2022-07" db="EMBL/GenBank/DDBJ databases">
        <title>Phylogenomic reconstructions and comparative analyses of Kickxellomycotina fungi.</title>
        <authorList>
            <person name="Reynolds N.K."/>
            <person name="Stajich J.E."/>
            <person name="Barry K."/>
            <person name="Grigoriev I.V."/>
            <person name="Crous P."/>
            <person name="Smith M.E."/>
        </authorList>
    </citation>
    <scope>NUCLEOTIDE SEQUENCE</scope>
    <source>
        <strain evidence="18">RSA 861</strain>
    </source>
</reference>
<feature type="binding site" evidence="14">
    <location>
        <position position="212"/>
    </location>
    <ligand>
        <name>Ca(2+)</name>
        <dbReference type="ChEBI" id="CHEBI:29108"/>
    </ligand>
</feature>
<comment type="caution">
    <text evidence="18">The sequence shown here is derived from an EMBL/GenBank/DDBJ whole genome shotgun (WGS) entry which is preliminary data.</text>
</comment>
<dbReference type="GO" id="GO:0006572">
    <property type="term" value="P:L-tyrosine catabolic process"/>
    <property type="evidence" value="ECO:0007669"/>
    <property type="project" value="UniProtKB-UniRule"/>
</dbReference>
<comment type="similarity">
    <text evidence="3 15">Belongs to the FAH family.</text>
</comment>
<dbReference type="Proteomes" id="UP001150569">
    <property type="component" value="Unassembled WGS sequence"/>
</dbReference>
<evidence type="ECO:0000256" key="15">
    <source>
        <dbReference type="RuleBase" id="RU366008"/>
    </source>
</evidence>
<dbReference type="AlphaFoldDB" id="A0A9W8DJY6"/>
<feature type="binding site" evidence="13">
    <location>
        <position position="153"/>
    </location>
    <ligand>
        <name>substrate</name>
    </ligand>
</feature>
<evidence type="ECO:0000256" key="8">
    <source>
        <dbReference type="ARBA" id="ARBA00022837"/>
    </source>
</evidence>
<dbReference type="InterPro" id="IPR036663">
    <property type="entry name" value="Fumarylacetoacetase_C_sf"/>
</dbReference>
<dbReference type="InterPro" id="IPR015377">
    <property type="entry name" value="Fumarylacetoacetase_N"/>
</dbReference>
<feature type="active site" description="Proton acceptor" evidence="12">
    <location>
        <position position="144"/>
    </location>
</feature>
<keyword evidence="9 14" id="KW-0460">Magnesium</keyword>
<feature type="domain" description="Fumarylacetoacetase N-terminal" evidence="17">
    <location>
        <begin position="18"/>
        <end position="129"/>
    </location>
</feature>
<evidence type="ECO:0000259" key="17">
    <source>
        <dbReference type="Pfam" id="PF09298"/>
    </source>
</evidence>
<evidence type="ECO:0000256" key="6">
    <source>
        <dbReference type="ARBA" id="ARBA00022723"/>
    </source>
</evidence>
<evidence type="ECO:0000256" key="4">
    <source>
        <dbReference type="ARBA" id="ARBA00012094"/>
    </source>
</evidence>
<evidence type="ECO:0000256" key="11">
    <source>
        <dbReference type="ARBA" id="ARBA00023232"/>
    </source>
</evidence>
<evidence type="ECO:0000256" key="2">
    <source>
        <dbReference type="ARBA" id="ARBA00004782"/>
    </source>
</evidence>
<feature type="binding site" evidence="14">
    <location>
        <position position="264"/>
    </location>
    <ligand>
        <name>Mg(2+)</name>
        <dbReference type="ChEBI" id="CHEBI:18420"/>
    </ligand>
</feature>
<dbReference type="InterPro" id="IPR011234">
    <property type="entry name" value="Fumarylacetoacetase-like_C"/>
</dbReference>
<feature type="binding site" evidence="14">
    <location>
        <position position="268"/>
    </location>
    <ligand>
        <name>Mg(2+)</name>
        <dbReference type="ChEBI" id="CHEBI:18420"/>
    </ligand>
</feature>
<accession>A0A9W8DJY6</accession>
<keyword evidence="7 15" id="KW-0378">Hydrolase</keyword>
<feature type="binding site" evidence="14">
    <location>
        <position position="244"/>
    </location>
    <ligand>
        <name>Mg(2+)</name>
        <dbReference type="ChEBI" id="CHEBI:18420"/>
    </ligand>
</feature>
<evidence type="ECO:0000313" key="18">
    <source>
        <dbReference type="EMBL" id="KAJ1911297.1"/>
    </source>
</evidence>
<comment type="catalytic activity">
    <reaction evidence="1 15">
        <text>4-fumarylacetoacetate + H2O = acetoacetate + fumarate + H(+)</text>
        <dbReference type="Rhea" id="RHEA:10244"/>
        <dbReference type="ChEBI" id="CHEBI:13705"/>
        <dbReference type="ChEBI" id="CHEBI:15377"/>
        <dbReference type="ChEBI" id="CHEBI:15378"/>
        <dbReference type="ChEBI" id="CHEBI:18034"/>
        <dbReference type="ChEBI" id="CHEBI:29806"/>
        <dbReference type="EC" id="3.7.1.2"/>
    </reaction>
</comment>
<dbReference type="Gene3D" id="2.30.30.230">
    <property type="entry name" value="Fumarylacetoacetase, N-terminal domain"/>
    <property type="match status" value="1"/>
</dbReference>
<sequence>MVQASFVPVAPESHFPLQNLPYGIFSTADCPNPHVGVAIGDQVLDLAALAGLFDQHVPELQGRAAQVFTQPALNDYMSLGRPAWQATRSFVQRLLAAEPTGDDARLLRDDADLRARALVPQAKVRLHIPARIGDYTDFYASREHATNVGIMFRGKDNALMPNWLHLPVGYHGRASSVVVSGTPLRRPRGQRLPAKDSPPEFSASRRLDFELEMAFLVGPGNSLGEPVSIDRARDHIFGVVLMNDWSARDIQSWEYVPLGPFLGKSFGTTVSPWVVTLDALEPFSVPLPTQDPTPLPYLRTPGDGNYDVQLEVQMKTCDQTDYTTIARSNLKYMYWSFAQQLAHHTVNGCNLNPGDLCGTGTLSGPTEDSYGSLLELSWSGQKEISLGGEIKRKFIEDGDSVRLTGFCQGDGYRVGFGDCTGQIEPALTS</sequence>
<evidence type="ECO:0000313" key="19">
    <source>
        <dbReference type="Proteomes" id="UP001150569"/>
    </source>
</evidence>
<name>A0A9W8DJY6_9FUNG</name>
<dbReference type="SUPFAM" id="SSF63433">
    <property type="entry name" value="Fumarylacetoacetate hydrolase, FAH, N-terminal domain"/>
    <property type="match status" value="1"/>
</dbReference>
<keyword evidence="11 15" id="KW-0585">Phenylalanine catabolism</keyword>
<feature type="binding site" evidence="13">
    <location>
        <position position="139"/>
    </location>
    <ligand>
        <name>substrate</name>
    </ligand>
</feature>
<dbReference type="OrthoDB" id="9971669at2759"/>
<proteinExistence type="inferred from homology"/>
<feature type="binding site" evidence="13">
    <location>
        <position position="361"/>
    </location>
    <ligand>
        <name>substrate</name>
    </ligand>
</feature>
<feature type="binding site" evidence="13">
    <location>
        <position position="251"/>
    </location>
    <ligand>
        <name>substrate</name>
    </ligand>
</feature>
<evidence type="ECO:0000256" key="3">
    <source>
        <dbReference type="ARBA" id="ARBA00010211"/>
    </source>
</evidence>
<dbReference type="GO" id="GO:1902000">
    <property type="term" value="P:homogentisate catabolic process"/>
    <property type="evidence" value="ECO:0007669"/>
    <property type="project" value="TreeGrafter"/>
</dbReference>
<dbReference type="Gene3D" id="3.90.850.10">
    <property type="entry name" value="Fumarylacetoacetase-like, C-terminal domain"/>
    <property type="match status" value="1"/>
</dbReference>
<evidence type="ECO:0000256" key="7">
    <source>
        <dbReference type="ARBA" id="ARBA00022801"/>
    </source>
</evidence>
<dbReference type="Pfam" id="PF09298">
    <property type="entry name" value="FAA_hydrolase_N"/>
    <property type="match status" value="1"/>
</dbReference>
<feature type="binding site" evidence="13">
    <location>
        <position position="255"/>
    </location>
    <ligand>
        <name>substrate</name>
    </ligand>
</feature>
<keyword evidence="10 15" id="KW-0828">Tyrosine catabolism</keyword>
<dbReference type="GO" id="GO:0046872">
    <property type="term" value="F:metal ion binding"/>
    <property type="evidence" value="ECO:0007669"/>
    <property type="project" value="UniProtKB-UniRule"/>
</dbReference>
<evidence type="ECO:0000256" key="13">
    <source>
        <dbReference type="PIRSR" id="PIRSR605959-2"/>
    </source>
</evidence>
<dbReference type="PANTHER" id="PTHR43069">
    <property type="entry name" value="FUMARYLACETOACETASE"/>
    <property type="match status" value="1"/>
</dbReference>
<comment type="pathway">
    <text evidence="2 15">Amino-acid degradation; L-phenylalanine degradation; acetoacetate and fumarate from L-phenylalanine: step 6/6.</text>
</comment>
<feature type="binding site" evidence="14">
    <location>
        <position position="244"/>
    </location>
    <ligand>
        <name>Ca(2+)</name>
        <dbReference type="ChEBI" id="CHEBI:29108"/>
    </ligand>
</feature>
<keyword evidence="6 14" id="KW-0479">Metal-binding</keyword>
<dbReference type="GO" id="GO:0004334">
    <property type="term" value="F:fumarylacetoacetase activity"/>
    <property type="evidence" value="ECO:0007669"/>
    <property type="project" value="UniProtKB-UniRule"/>
</dbReference>
<evidence type="ECO:0000256" key="9">
    <source>
        <dbReference type="ARBA" id="ARBA00022842"/>
    </source>
</evidence>
<keyword evidence="19" id="KW-1185">Reference proteome</keyword>
<dbReference type="PANTHER" id="PTHR43069:SF2">
    <property type="entry name" value="FUMARYLACETOACETASE"/>
    <property type="match status" value="1"/>
</dbReference>
<evidence type="ECO:0000256" key="1">
    <source>
        <dbReference type="ARBA" id="ARBA00000353"/>
    </source>
</evidence>
<evidence type="ECO:0000259" key="16">
    <source>
        <dbReference type="Pfam" id="PF01557"/>
    </source>
</evidence>
<feature type="binding site" evidence="14">
    <location>
        <position position="210"/>
    </location>
    <ligand>
        <name>Ca(2+)</name>
        <dbReference type="ChEBI" id="CHEBI:29108"/>
    </ligand>
</feature>